<dbReference type="EMBL" id="KZ990453">
    <property type="protein sequence ID" value="RKP24092.1"/>
    <property type="molecule type" value="Genomic_DNA"/>
</dbReference>
<dbReference type="PANTHER" id="PTHR47959">
    <property type="entry name" value="ATP-DEPENDENT RNA HELICASE RHLE-RELATED"/>
    <property type="match status" value="1"/>
</dbReference>
<proteinExistence type="predicted"/>
<feature type="compositionally biased region" description="Basic and acidic residues" evidence="8">
    <location>
        <begin position="253"/>
        <end position="293"/>
    </location>
</feature>
<evidence type="ECO:0000313" key="10">
    <source>
        <dbReference type="EMBL" id="RKP24092.1"/>
    </source>
</evidence>
<evidence type="ECO:0000256" key="1">
    <source>
        <dbReference type="ARBA" id="ARBA00012552"/>
    </source>
</evidence>
<dbReference type="Proteomes" id="UP000278143">
    <property type="component" value="Unassembled WGS sequence"/>
</dbReference>
<dbReference type="OrthoDB" id="10259843at2759"/>
<dbReference type="EC" id="3.6.4.13" evidence="1"/>
<evidence type="ECO:0000256" key="2">
    <source>
        <dbReference type="ARBA" id="ARBA00022741"/>
    </source>
</evidence>
<dbReference type="CDD" id="cd18787">
    <property type="entry name" value="SF2_C_DEAD"/>
    <property type="match status" value="1"/>
</dbReference>
<evidence type="ECO:0000256" key="6">
    <source>
        <dbReference type="ARBA" id="ARBA00047984"/>
    </source>
</evidence>
<dbReference type="Gene3D" id="3.40.50.300">
    <property type="entry name" value="P-loop containing nucleotide triphosphate hydrolases"/>
    <property type="match status" value="1"/>
</dbReference>
<accession>A0A4P9YX38</accession>
<evidence type="ECO:0000313" key="11">
    <source>
        <dbReference type="Proteomes" id="UP000278143"/>
    </source>
</evidence>
<protein>
    <recommendedName>
        <fullName evidence="1">RNA helicase</fullName>
        <ecNumber evidence="1">3.6.4.13</ecNumber>
    </recommendedName>
</protein>
<reference evidence="11" key="1">
    <citation type="journal article" date="2018" name="Nat. Microbiol.">
        <title>Leveraging single-cell genomics to expand the fungal tree of life.</title>
        <authorList>
            <person name="Ahrendt S.R."/>
            <person name="Quandt C.A."/>
            <person name="Ciobanu D."/>
            <person name="Clum A."/>
            <person name="Salamov A."/>
            <person name="Andreopoulos B."/>
            <person name="Cheng J.F."/>
            <person name="Woyke T."/>
            <person name="Pelin A."/>
            <person name="Henrissat B."/>
            <person name="Reynolds N.K."/>
            <person name="Benny G.L."/>
            <person name="Smith M.E."/>
            <person name="James T.Y."/>
            <person name="Grigoriev I.V."/>
        </authorList>
    </citation>
    <scope>NUCLEOTIDE SEQUENCE [LARGE SCALE GENOMIC DNA]</scope>
    <source>
        <strain evidence="11">Benny S71-1</strain>
    </source>
</reference>
<evidence type="ECO:0000259" key="9">
    <source>
        <dbReference type="PROSITE" id="PS51194"/>
    </source>
</evidence>
<evidence type="ECO:0000256" key="7">
    <source>
        <dbReference type="SAM" id="Coils"/>
    </source>
</evidence>
<evidence type="ECO:0000256" key="4">
    <source>
        <dbReference type="ARBA" id="ARBA00022806"/>
    </source>
</evidence>
<dbReference type="InterPro" id="IPR027417">
    <property type="entry name" value="P-loop_NTPase"/>
</dbReference>
<name>A0A4P9YX38_9FUNG</name>
<keyword evidence="4" id="KW-0347">Helicase</keyword>
<feature type="compositionally biased region" description="Basic residues" evidence="8">
    <location>
        <begin position="334"/>
        <end position="348"/>
    </location>
</feature>
<dbReference type="PANTHER" id="PTHR47959:SF1">
    <property type="entry name" value="ATP-DEPENDENT RNA HELICASE DBPA"/>
    <property type="match status" value="1"/>
</dbReference>
<organism evidence="10 11">
    <name type="scientific">Syncephalis pseudoplumigaleata</name>
    <dbReference type="NCBI Taxonomy" id="1712513"/>
    <lineage>
        <taxon>Eukaryota</taxon>
        <taxon>Fungi</taxon>
        <taxon>Fungi incertae sedis</taxon>
        <taxon>Zoopagomycota</taxon>
        <taxon>Zoopagomycotina</taxon>
        <taxon>Zoopagomycetes</taxon>
        <taxon>Zoopagales</taxon>
        <taxon>Piptocephalidaceae</taxon>
        <taxon>Syncephalis</taxon>
    </lineage>
</organism>
<keyword evidence="3 10" id="KW-0378">Hydrolase</keyword>
<feature type="compositionally biased region" description="Basic residues" evidence="8">
    <location>
        <begin position="303"/>
        <end position="314"/>
    </location>
</feature>
<evidence type="ECO:0000256" key="5">
    <source>
        <dbReference type="ARBA" id="ARBA00022840"/>
    </source>
</evidence>
<comment type="catalytic activity">
    <reaction evidence="6">
        <text>ATP + H2O = ADP + phosphate + H(+)</text>
        <dbReference type="Rhea" id="RHEA:13065"/>
        <dbReference type="ChEBI" id="CHEBI:15377"/>
        <dbReference type="ChEBI" id="CHEBI:15378"/>
        <dbReference type="ChEBI" id="CHEBI:30616"/>
        <dbReference type="ChEBI" id="CHEBI:43474"/>
        <dbReference type="ChEBI" id="CHEBI:456216"/>
        <dbReference type="EC" id="3.6.4.13"/>
    </reaction>
</comment>
<dbReference type="GO" id="GO:0005524">
    <property type="term" value="F:ATP binding"/>
    <property type="evidence" value="ECO:0007669"/>
    <property type="project" value="UniProtKB-KW"/>
</dbReference>
<dbReference type="AlphaFoldDB" id="A0A4P9YX38"/>
<dbReference type="PROSITE" id="PS51194">
    <property type="entry name" value="HELICASE_CTER"/>
    <property type="match status" value="1"/>
</dbReference>
<dbReference type="GO" id="GO:0016787">
    <property type="term" value="F:hydrolase activity"/>
    <property type="evidence" value="ECO:0007669"/>
    <property type="project" value="UniProtKB-KW"/>
</dbReference>
<dbReference type="InterPro" id="IPR001650">
    <property type="entry name" value="Helicase_C-like"/>
</dbReference>
<dbReference type="SMART" id="SM00490">
    <property type="entry name" value="HELICc"/>
    <property type="match status" value="1"/>
</dbReference>
<feature type="region of interest" description="Disordered" evidence="8">
    <location>
        <begin position="253"/>
        <end position="348"/>
    </location>
</feature>
<sequence>MTDNVDELVRLSLNRPVRLLIDSTKATVNTLIQEFIRVRKHREEDRAAILASLCMRHFQRRCIVFFRSKVSAHQMKIVFGLLGLKAAELHGNLSQEQRLVALERFRDGEVDFLLATDLAARGIDIKGIESVINYNMPVSYAQYLHRIGRTARAGQSGRAVTLAGEDDRKVLRDAIKNAPASTIKHRIIPPEVIEQYKRRIDGLKGQVEEILQEEKEDRLLKQAEMDMTRAQNLLEHEAEIYSRPARTWFQTEMEKKKTKEKLSAKHAEQVKANQGDKEKKRRRLETAEEDAKAARSNHGAIKASKRMKQRKKMTQMHGGGDRLADASNRLAGPKSKKARAQQAKKGRK</sequence>
<feature type="coiled-coil region" evidence="7">
    <location>
        <begin position="193"/>
        <end position="240"/>
    </location>
</feature>
<gene>
    <name evidence="10" type="ORF">SYNPS1DRAFT_23811</name>
</gene>
<evidence type="ECO:0000256" key="3">
    <source>
        <dbReference type="ARBA" id="ARBA00022801"/>
    </source>
</evidence>
<dbReference type="Pfam" id="PF00271">
    <property type="entry name" value="Helicase_C"/>
    <property type="match status" value="1"/>
</dbReference>
<evidence type="ECO:0000256" key="8">
    <source>
        <dbReference type="SAM" id="MobiDB-lite"/>
    </source>
</evidence>
<keyword evidence="5" id="KW-0067">ATP-binding</keyword>
<dbReference type="InterPro" id="IPR050079">
    <property type="entry name" value="DEAD_box_RNA_helicase"/>
</dbReference>
<keyword evidence="11" id="KW-1185">Reference proteome</keyword>
<dbReference type="GO" id="GO:0003724">
    <property type="term" value="F:RNA helicase activity"/>
    <property type="evidence" value="ECO:0007669"/>
    <property type="project" value="UniProtKB-EC"/>
</dbReference>
<dbReference type="SUPFAM" id="SSF52540">
    <property type="entry name" value="P-loop containing nucleoside triphosphate hydrolases"/>
    <property type="match status" value="1"/>
</dbReference>
<dbReference type="GO" id="GO:0005829">
    <property type="term" value="C:cytosol"/>
    <property type="evidence" value="ECO:0007669"/>
    <property type="project" value="TreeGrafter"/>
</dbReference>
<keyword evidence="7" id="KW-0175">Coiled coil</keyword>
<keyword evidence="2" id="KW-0547">Nucleotide-binding</keyword>
<feature type="domain" description="Helicase C-terminal" evidence="9">
    <location>
        <begin position="30"/>
        <end position="211"/>
    </location>
</feature>